<evidence type="ECO:0000313" key="4">
    <source>
        <dbReference type="EMBL" id="CAL8092231.1"/>
    </source>
</evidence>
<dbReference type="Gene3D" id="1.10.287.1490">
    <property type="match status" value="1"/>
</dbReference>
<reference evidence="4 5" key="1">
    <citation type="submission" date="2024-08" db="EMBL/GenBank/DDBJ databases">
        <authorList>
            <person name="Cucini C."/>
            <person name="Frati F."/>
        </authorList>
    </citation>
    <scope>NUCLEOTIDE SEQUENCE [LARGE SCALE GENOMIC DNA]</scope>
</reference>
<keyword evidence="1" id="KW-0175">Coiled coil</keyword>
<keyword evidence="5" id="KW-1185">Reference proteome</keyword>
<dbReference type="InterPro" id="IPR013087">
    <property type="entry name" value="Znf_C2H2_type"/>
</dbReference>
<evidence type="ECO:0000256" key="1">
    <source>
        <dbReference type="SAM" id="Coils"/>
    </source>
</evidence>
<dbReference type="SMART" id="SM00355">
    <property type="entry name" value="ZnF_C2H2"/>
    <property type="match status" value="3"/>
</dbReference>
<dbReference type="Gene3D" id="3.30.160.60">
    <property type="entry name" value="Classic Zinc Finger"/>
    <property type="match status" value="1"/>
</dbReference>
<evidence type="ECO:0000256" key="2">
    <source>
        <dbReference type="SAM" id="MobiDB-lite"/>
    </source>
</evidence>
<dbReference type="EMBL" id="CAXLJM020000025">
    <property type="protein sequence ID" value="CAL8092231.1"/>
    <property type="molecule type" value="Genomic_DNA"/>
</dbReference>
<name>A0ABP1QB64_9HEXA</name>
<gene>
    <name evidence="4" type="ORF">ODALV1_LOCUS8155</name>
</gene>
<protein>
    <recommendedName>
        <fullName evidence="3">C2H2-type domain-containing protein</fullName>
    </recommendedName>
</protein>
<feature type="compositionally biased region" description="Polar residues" evidence="2">
    <location>
        <begin position="207"/>
        <end position="216"/>
    </location>
</feature>
<dbReference type="Proteomes" id="UP001642540">
    <property type="component" value="Unassembled WGS sequence"/>
</dbReference>
<comment type="caution">
    <text evidence="4">The sequence shown here is derived from an EMBL/GenBank/DDBJ whole genome shotgun (WGS) entry which is preliminary data.</text>
</comment>
<evidence type="ECO:0000259" key="3">
    <source>
        <dbReference type="PROSITE" id="PS00028"/>
    </source>
</evidence>
<dbReference type="PROSITE" id="PS00028">
    <property type="entry name" value="ZINC_FINGER_C2H2_1"/>
    <property type="match status" value="1"/>
</dbReference>
<evidence type="ECO:0000313" key="5">
    <source>
        <dbReference type="Proteomes" id="UP001642540"/>
    </source>
</evidence>
<proteinExistence type="predicted"/>
<feature type="region of interest" description="Disordered" evidence="2">
    <location>
        <begin position="200"/>
        <end position="225"/>
    </location>
</feature>
<accession>A0ABP1QB64</accession>
<organism evidence="4 5">
    <name type="scientific">Orchesella dallaii</name>
    <dbReference type="NCBI Taxonomy" id="48710"/>
    <lineage>
        <taxon>Eukaryota</taxon>
        <taxon>Metazoa</taxon>
        <taxon>Ecdysozoa</taxon>
        <taxon>Arthropoda</taxon>
        <taxon>Hexapoda</taxon>
        <taxon>Collembola</taxon>
        <taxon>Entomobryomorpha</taxon>
        <taxon>Entomobryoidea</taxon>
        <taxon>Orchesellidae</taxon>
        <taxon>Orchesellinae</taxon>
        <taxon>Orchesella</taxon>
    </lineage>
</organism>
<feature type="domain" description="C2H2-type" evidence="3">
    <location>
        <begin position="309"/>
        <end position="330"/>
    </location>
</feature>
<feature type="coiled-coil region" evidence="1">
    <location>
        <begin position="41"/>
        <end position="146"/>
    </location>
</feature>
<sequence length="399" mass="45912">MENRRSGQLAKSSMEFPQVVSAIQQQVTSLQLSNASKYQEIVNLRKEEKRLNHKIKDLEAQVRQFRVEKAIHQTQVDQQLRAEALKAQVAKLEVEKENVVLKRLKNELLSKISLLENGTAVLEKEVADLKEKLEDMHNSTANAQAQLQAAQIGFDQINASFCSTDNDIGQQISTLGNAESQAAAIGKFSGRLKSGRELQGMNASPGVGTSAQTTEQTFRRAKKRPAPAPIIVHEKDESRVVDGFIFCKCNSKPFRTELALQRHIRYHLTDRRLECYLCHAEFTYFYSFKNHVIKKHKKVLDMDDKRTACVICVEEFKTREEFIIHYKEEHYPEETPESGVDYRAHPAEIFLRKREDMKRREPESVLQSIEFKTEASYEAFNSHIVINYRNDIMLKPDLE</sequence>